<dbReference type="InterPro" id="IPR042104">
    <property type="entry name" value="PKS_dehydratase_sf"/>
</dbReference>
<dbReference type="PROSITE" id="PS52019">
    <property type="entry name" value="PKS_MFAS_DH"/>
    <property type="match status" value="1"/>
</dbReference>
<dbReference type="InterPro" id="IPR001227">
    <property type="entry name" value="Ac_transferase_dom_sf"/>
</dbReference>
<dbReference type="PROSITE" id="PS52004">
    <property type="entry name" value="KS3_2"/>
    <property type="match status" value="1"/>
</dbReference>
<dbReference type="SMART" id="SM00827">
    <property type="entry name" value="PKS_AT"/>
    <property type="match status" value="1"/>
</dbReference>
<sequence>MNSPLIAIIGMACHYPGAQDLLTFWENILTRRRQFRPLPDSRLPASQYYDADPAAPDKTYCRKAGLIDGLHFDPAKYRIPRSTFDSADIVHWLALKVALASLDDAGFKKESVPKEKTGVVLGNTLTGEYSRSEGLRLRWPFVRRVLEKTAQEKGLSVEQSAELLRTAEAYYKSVFTPITEDTLAGALSNTIAGRICNYLDLHGGGYTVDGACSSSIIAAATAATHLVNGDLDLALAGGVDISLDTFELVGFAKTAALTNEDMRVYDRRAKGFIPGEGCGFVVMKRLEDAVADGDYVYAVLHGWGISSDGKGGLTAPNAQGQAKALQRAYERAAWDIHDLDFIEGHGTGTAVGDKIELEGIALAMDTMNAMNTEGEVGARDPMSDVPQQEDARPLRRCGITSLKSLIGHTKAASGIGALIKTVIALNQRILPPLANCFDPNPVFAGKARDLYPLLHGEICSPRSVLRAGVSGMGFGGINSHLALASGDPPSPKLIPAVREQKLLADYQYTELFIFSAPTVKDLLARVQAAEDLARNICEGERADLAAHFAALYGQEKSCGPVRAAVTAGTPEALLNALAEIGRILRTSPLQAQQMIVRPKSGVCIGNDVQEHRLGFLFPGQGSQRINMGYRLVQRYDWAEQLVRKMEKVLAWPEGQQLSDFIFYPLERAHGPAQIAGWRKQLKQTEIAQPALCLVSILRLRQLERLGIRPDAVGGHSLGELTAFYAAGAYSSEELIRFAALRGQAMSPGLEQAGTMAGLACSATRAQALLDKGKGYAVVANKNSPSQTVISGEASCIEWVCRYAEEQGIQAIPLPVANAFHSRFVRQAAQVLAESRILPEYPPKITTALFSGLQGGRIDAECNLWQHFAEQVVSPVDFITLVQDMSKDCDLLLEVGPGKVLSGLARTIIAASNEEDVPSCFPLETEPEQDKDLHHFLARYFVQGGNVKWQALYEDRLIRPFTPVDERVFLTNPCERPFPEQEEGLASPLFSSGLLGGGKAERVLAKYAGIPQKKLASYLERRGRFLGGMIRVDLENMASLEGKPILEPYELPETSEASESLQKHIPSSSDQSLIEKPLAKDELRDTHPSQEKEESPVTLLINLIEERTGFPPESLSMDLRLLDDLNLDSIKAAELIAEAAHRAGVSAAQLNIAEYANATLQEVSDLLGKEDPYPDKQVVQGESSRYPGWVRDFTLQYLPEPLPAAQLDGQEILRQGEEVLILFEPAEQELAEQLQHALQLITSEVQLVSFPEARQSLASLLNRFAWVVALLPHQDKDEMLGQQGLLEHVTRLHTIVSSAFHNTASENLLLAVVQFADGFFGEGAEAVDSRRCSAKALAASLHLEQPYLRVRVLDFAPQVPVAQLCASIMAELRTPGQYAAVGYAADQVRRVPRPVLRNITADQPRTIRWSPKDVVLATGGAKGITAECVLAFARSSGVQLALVGSSSPALRNEQHDEILHTLKRANEAGLFAHYYQCDVTDAEAVRRLVHQVEKEQGRITGVIHGSALNRPADLRSVSVEQALDEISPKVVGAMNLCEALQANPPRLFMAFSSIIGISGMRHNGWYGFSNEILHRFLRQYAQAESATAILSIAYSIWDEVGMGVRMGSTSWLAKMGIEALSAQQGTSHFLRLATHDPGTDQVVVTARTAGLDTFFPQSPALPEGLRFIDKLMVYQPGVEIATRTRLTLEDDPYIRDHCWRGTYLFPLVFGLEAMAQAVRVITGKVCFDTVCIEDIELARPVIISEEKGEEIEIHALILEPDNLRPGLAVQVQIRTAQTDFSSEHFSATFIFRGDSPAAELEVPEQLVPLDLDPKLDLYKEDLLFQGPLYQRIQKIFQLTSMTCVFSAATSDSANDSANDSVEMGEQDWILGNPFLRDALLQSGQLPLPQDLCLPARIQCIERFSTSVRHQGIVLGKALIEEHTDKYIAGTVTSFNEQGQVFERMSGYRAQIIDHREGNPTAEDFVSPGQRDYSIMEEELKQRDALLPSQCMLPRLSSNFIPRLQKLGRDERRKKELPFIRETLAPLLHASDGRIEISWSQEGKPSLAIPTDAGVHFSLSHNQGTIICTAGRGPQGCDLETVSTREKEEWLVLLGEGSKSLLASLTKQGDSLSRAGTRLWSTLEALFKALALHPDAGMLRISEKQEDTVLFLYEDFCVLTFPVQLTLRGERMLAFVIPEKCRNIAISDQVPVSGNTDAWPNKVGSFTHEFTTTFLEGRGPSGKVYFTNIPVWMGELRELALLPIAEHLVRDMKSGQWGMVTNRSFFAVDQLLDSYEDVIGEVRLLEDTDLEKSFLSLAFKWFKKQEDGSLVQAVSGRLATTWVKVQGHGNVQAATLPEYFTSYLEKLALSPDDSEPPGKNRHPFFAQATPLFSASVSTRKQYMLQQQQFLTSREDSNLVGNIYFSNYYAWQARVRDRYLVTQLPQIASQYLDRDFVCVHAEVHHLQEAMPFETIEVSMYLYKLFEEGFVFYFEYYTIDEQGEKGRKLAHGQHGVVWASCVHRKHGEIHPEKMPEEYLWHVMEQIKDAE</sequence>
<keyword evidence="2" id="KW-0597">Phosphoprotein</keyword>
<dbReference type="InterPro" id="IPR029069">
    <property type="entry name" value="HotDog_dom_sf"/>
</dbReference>
<dbReference type="SUPFAM" id="SSF55048">
    <property type="entry name" value="Probable ACP-binding domain of malonyl-CoA ACP transacylase"/>
    <property type="match status" value="1"/>
</dbReference>
<dbReference type="Gene3D" id="3.90.470.20">
    <property type="entry name" value="4'-phosphopantetheinyl transferase domain"/>
    <property type="match status" value="1"/>
</dbReference>
<dbReference type="InterPro" id="IPR037143">
    <property type="entry name" value="4-PPantetheinyl_Trfase_dom_sf"/>
</dbReference>
<dbReference type="GO" id="GO:0004312">
    <property type="term" value="F:fatty acid synthase activity"/>
    <property type="evidence" value="ECO:0007669"/>
    <property type="project" value="TreeGrafter"/>
</dbReference>
<dbReference type="SMART" id="SM00825">
    <property type="entry name" value="PKS_KS"/>
    <property type="match status" value="1"/>
</dbReference>
<name>A0AAU8LQU1_9BACT</name>
<dbReference type="InterPro" id="IPR050091">
    <property type="entry name" value="PKS_NRPS_Biosynth_Enz"/>
</dbReference>
<dbReference type="Gene3D" id="3.40.50.720">
    <property type="entry name" value="NAD(P)-binding Rossmann-like Domain"/>
    <property type="match status" value="1"/>
</dbReference>
<reference evidence="9" key="1">
    <citation type="journal article" date="2024" name="Syst. Appl. Microbiol.">
        <title>First single-strain enrichments of Electrothrix cable bacteria, description of E. aestuarii sp. nov. and E. rattekaaiensis sp. nov., and proposal of a cable bacteria taxonomy following the rules of the SeqCode.</title>
        <authorList>
            <person name="Plum-Jensen L.E."/>
            <person name="Schramm A."/>
            <person name="Marshall I.P.G."/>
        </authorList>
    </citation>
    <scope>NUCLEOTIDE SEQUENCE</scope>
    <source>
        <strain evidence="9">Rat1</strain>
    </source>
</reference>
<dbReference type="InterPro" id="IPR036736">
    <property type="entry name" value="ACP-like_sf"/>
</dbReference>
<feature type="active site" description="Proton donor; for dehydratase activity" evidence="4">
    <location>
        <position position="1876"/>
    </location>
</feature>
<dbReference type="Pfam" id="PF02801">
    <property type="entry name" value="Ketoacyl-synt_C"/>
    <property type="match status" value="2"/>
</dbReference>
<protein>
    <submittedName>
        <fullName evidence="9">SDR family NAD(P)-dependent oxidoreductase</fullName>
    </submittedName>
</protein>
<dbReference type="InterPro" id="IPR016039">
    <property type="entry name" value="Thiolase-like"/>
</dbReference>
<dbReference type="Gene3D" id="1.10.1200.10">
    <property type="entry name" value="ACP-like"/>
    <property type="match status" value="1"/>
</dbReference>
<dbReference type="Pfam" id="PF00550">
    <property type="entry name" value="PP-binding"/>
    <property type="match status" value="1"/>
</dbReference>
<dbReference type="InterPro" id="IPR049552">
    <property type="entry name" value="PKS_DH_N"/>
</dbReference>
<dbReference type="InterPro" id="IPR014031">
    <property type="entry name" value="Ketoacyl_synth_C"/>
</dbReference>
<feature type="active site" description="Proton acceptor; for dehydratase activity" evidence="4">
    <location>
        <position position="1696"/>
    </location>
</feature>
<evidence type="ECO:0000256" key="4">
    <source>
        <dbReference type="PROSITE-ProRule" id="PRU01363"/>
    </source>
</evidence>
<dbReference type="SUPFAM" id="SSF52151">
    <property type="entry name" value="FabD/lysophospholipase-like"/>
    <property type="match status" value="1"/>
</dbReference>
<dbReference type="InterPro" id="IPR049900">
    <property type="entry name" value="PKS_mFAS_DH"/>
</dbReference>
<accession>A0AAU8LQU1</accession>
<dbReference type="InterPro" id="IPR016035">
    <property type="entry name" value="Acyl_Trfase/lysoPLipase"/>
</dbReference>
<proteinExistence type="predicted"/>
<evidence type="ECO:0000259" key="6">
    <source>
        <dbReference type="PROSITE" id="PS50075"/>
    </source>
</evidence>
<dbReference type="InterPro" id="IPR016036">
    <property type="entry name" value="Malonyl_transacylase_ACP-bd"/>
</dbReference>
<dbReference type="SMART" id="SM00822">
    <property type="entry name" value="PKS_KR"/>
    <property type="match status" value="1"/>
</dbReference>
<dbReference type="Gene3D" id="3.10.129.10">
    <property type="entry name" value="Hotdog Thioesterase"/>
    <property type="match status" value="2"/>
</dbReference>
<dbReference type="Pfam" id="PF08659">
    <property type="entry name" value="KR"/>
    <property type="match status" value="1"/>
</dbReference>
<dbReference type="InterPro" id="IPR057326">
    <property type="entry name" value="KR_dom"/>
</dbReference>
<dbReference type="EMBL" id="CP159373">
    <property type="protein sequence ID" value="XCN71254.1"/>
    <property type="molecule type" value="Genomic_DNA"/>
</dbReference>
<reference evidence="9" key="2">
    <citation type="submission" date="2024-06" db="EMBL/GenBank/DDBJ databases">
        <authorList>
            <person name="Plum-Jensen L.E."/>
            <person name="Schramm A."/>
            <person name="Marshall I.P.G."/>
        </authorList>
    </citation>
    <scope>NUCLEOTIDE SEQUENCE</scope>
    <source>
        <strain evidence="9">Rat1</strain>
    </source>
</reference>
<feature type="region of interest" description="Disordered" evidence="5">
    <location>
        <begin position="1052"/>
        <end position="1073"/>
    </location>
</feature>
<evidence type="ECO:0000259" key="7">
    <source>
        <dbReference type="PROSITE" id="PS52004"/>
    </source>
</evidence>
<dbReference type="Gene3D" id="3.40.47.10">
    <property type="match status" value="1"/>
</dbReference>
<dbReference type="SUPFAM" id="SSF53901">
    <property type="entry name" value="Thiolase-like"/>
    <property type="match status" value="1"/>
</dbReference>
<dbReference type="GO" id="GO:0005886">
    <property type="term" value="C:plasma membrane"/>
    <property type="evidence" value="ECO:0007669"/>
    <property type="project" value="TreeGrafter"/>
</dbReference>
<dbReference type="InterPro" id="IPR009081">
    <property type="entry name" value="PP-bd_ACP"/>
</dbReference>
<evidence type="ECO:0000256" key="3">
    <source>
        <dbReference type="ARBA" id="ARBA00022679"/>
    </source>
</evidence>
<dbReference type="Gene3D" id="3.10.129.110">
    <property type="entry name" value="Polyketide synthase dehydratase"/>
    <property type="match status" value="1"/>
</dbReference>
<dbReference type="PANTHER" id="PTHR43775:SF51">
    <property type="entry name" value="INACTIVE PHENOLPHTHIOCEROL SYNTHESIS POLYKETIDE SYNTHASE TYPE I PKS1-RELATED"/>
    <property type="match status" value="1"/>
</dbReference>
<organism evidence="9">
    <name type="scientific">Candidatus Electrothrix aestuarii</name>
    <dbReference type="NCBI Taxonomy" id="3062594"/>
    <lineage>
        <taxon>Bacteria</taxon>
        <taxon>Pseudomonadati</taxon>
        <taxon>Thermodesulfobacteriota</taxon>
        <taxon>Desulfobulbia</taxon>
        <taxon>Desulfobulbales</taxon>
        <taxon>Desulfobulbaceae</taxon>
        <taxon>Candidatus Electrothrix</taxon>
    </lineage>
</organism>
<dbReference type="GO" id="GO:0005737">
    <property type="term" value="C:cytoplasm"/>
    <property type="evidence" value="ECO:0007669"/>
    <property type="project" value="TreeGrafter"/>
</dbReference>
<feature type="domain" description="PKS/mFAS DH" evidence="8">
    <location>
        <begin position="1664"/>
        <end position="1957"/>
    </location>
</feature>
<dbReference type="SUPFAM" id="SSF51735">
    <property type="entry name" value="NAD(P)-binding Rossmann-fold domains"/>
    <property type="match status" value="1"/>
</dbReference>
<dbReference type="Pfam" id="PF00698">
    <property type="entry name" value="Acyl_transf_1"/>
    <property type="match status" value="1"/>
</dbReference>
<evidence type="ECO:0000256" key="5">
    <source>
        <dbReference type="SAM" id="MobiDB-lite"/>
    </source>
</evidence>
<dbReference type="GO" id="GO:0008897">
    <property type="term" value="F:holo-[acyl-carrier-protein] synthase activity"/>
    <property type="evidence" value="ECO:0007669"/>
    <property type="project" value="InterPro"/>
</dbReference>
<dbReference type="Pfam" id="PF00109">
    <property type="entry name" value="ketoacyl-synt"/>
    <property type="match status" value="1"/>
</dbReference>
<keyword evidence="1" id="KW-0596">Phosphopantetheine</keyword>
<dbReference type="InterPro" id="IPR049551">
    <property type="entry name" value="PKS_DH_C"/>
</dbReference>
<dbReference type="CDD" id="cd00833">
    <property type="entry name" value="PKS"/>
    <property type="match status" value="1"/>
</dbReference>
<dbReference type="SUPFAM" id="SSF56214">
    <property type="entry name" value="4'-phosphopantetheinyl transferase"/>
    <property type="match status" value="1"/>
</dbReference>
<dbReference type="InterPro" id="IPR014030">
    <property type="entry name" value="Ketoacyl_synth_N"/>
</dbReference>
<dbReference type="Pfam" id="PF14765">
    <property type="entry name" value="PS-DH"/>
    <property type="match status" value="1"/>
</dbReference>
<dbReference type="PROSITE" id="PS00012">
    <property type="entry name" value="PHOSPHOPANTETHEINE"/>
    <property type="match status" value="1"/>
</dbReference>
<dbReference type="InterPro" id="IPR020841">
    <property type="entry name" value="PKS_Beta-ketoAc_synthase_dom"/>
</dbReference>
<keyword evidence="3" id="KW-0808">Transferase</keyword>
<feature type="domain" description="Ketosynthase family 3 (KS3)" evidence="7">
    <location>
        <begin position="3"/>
        <end position="485"/>
    </location>
</feature>
<evidence type="ECO:0000256" key="2">
    <source>
        <dbReference type="ARBA" id="ARBA00022553"/>
    </source>
</evidence>
<feature type="compositionally biased region" description="Polar residues" evidence="5">
    <location>
        <begin position="1054"/>
        <end position="1071"/>
    </location>
</feature>
<evidence type="ECO:0000313" key="9">
    <source>
        <dbReference type="EMBL" id="XCN71254.1"/>
    </source>
</evidence>
<gene>
    <name evidence="9" type="ORF">Q3M24_13125</name>
</gene>
<dbReference type="InterPro" id="IPR006162">
    <property type="entry name" value="Ppantetheine_attach_site"/>
</dbReference>
<evidence type="ECO:0000256" key="1">
    <source>
        <dbReference type="ARBA" id="ARBA00022450"/>
    </source>
</evidence>
<dbReference type="Gene3D" id="3.40.366.10">
    <property type="entry name" value="Malonyl-Coenzyme A Acyl Carrier Protein, domain 2"/>
    <property type="match status" value="1"/>
</dbReference>
<dbReference type="InterPro" id="IPR013968">
    <property type="entry name" value="PKS_KR"/>
</dbReference>
<feature type="region of interest" description="C-terminal hotdog fold" evidence="4">
    <location>
        <begin position="1805"/>
        <end position="1957"/>
    </location>
</feature>
<dbReference type="SUPFAM" id="SSF54637">
    <property type="entry name" value="Thioesterase/thiol ester dehydrase-isomerase"/>
    <property type="match status" value="1"/>
</dbReference>
<dbReference type="GO" id="GO:0006633">
    <property type="term" value="P:fatty acid biosynthetic process"/>
    <property type="evidence" value="ECO:0007669"/>
    <property type="project" value="TreeGrafter"/>
</dbReference>
<dbReference type="GO" id="GO:0000287">
    <property type="term" value="F:magnesium ion binding"/>
    <property type="evidence" value="ECO:0007669"/>
    <property type="project" value="InterPro"/>
</dbReference>
<dbReference type="PROSITE" id="PS50075">
    <property type="entry name" value="CARRIER"/>
    <property type="match status" value="1"/>
</dbReference>
<dbReference type="SUPFAM" id="SSF47336">
    <property type="entry name" value="ACP-like"/>
    <property type="match status" value="1"/>
</dbReference>
<dbReference type="Pfam" id="PF21089">
    <property type="entry name" value="PKS_DH_N"/>
    <property type="match status" value="1"/>
</dbReference>
<feature type="region of interest" description="N-terminal hotdog fold" evidence="4">
    <location>
        <begin position="1664"/>
        <end position="1795"/>
    </location>
</feature>
<dbReference type="GO" id="GO:0071770">
    <property type="term" value="P:DIM/DIP cell wall layer assembly"/>
    <property type="evidence" value="ECO:0007669"/>
    <property type="project" value="TreeGrafter"/>
</dbReference>
<dbReference type="InterPro" id="IPR036291">
    <property type="entry name" value="NAD(P)-bd_dom_sf"/>
</dbReference>
<feature type="domain" description="Carrier" evidence="6">
    <location>
        <begin position="1093"/>
        <end position="1170"/>
    </location>
</feature>
<evidence type="ECO:0000259" key="8">
    <source>
        <dbReference type="PROSITE" id="PS52019"/>
    </source>
</evidence>
<dbReference type="KEGG" id="eaj:Q3M24_13125"/>
<dbReference type="InterPro" id="IPR014043">
    <property type="entry name" value="Acyl_transferase_dom"/>
</dbReference>
<dbReference type="PANTHER" id="PTHR43775">
    <property type="entry name" value="FATTY ACID SYNTHASE"/>
    <property type="match status" value="1"/>
</dbReference>